<keyword evidence="3 10" id="KW-0813">Transport</keyword>
<dbReference type="InterPro" id="IPR050567">
    <property type="entry name" value="Mitochondrial_Carrier"/>
</dbReference>
<evidence type="ECO:0000256" key="1">
    <source>
        <dbReference type="ARBA" id="ARBA00004225"/>
    </source>
</evidence>
<feature type="non-terminal residue" evidence="11">
    <location>
        <position position="1"/>
    </location>
</feature>
<evidence type="ECO:0000256" key="9">
    <source>
        <dbReference type="PROSITE-ProRule" id="PRU00282"/>
    </source>
</evidence>
<accession>A0A9N9HYR6</accession>
<dbReference type="SUPFAM" id="SSF103506">
    <property type="entry name" value="Mitochondrial carrier"/>
    <property type="match status" value="1"/>
</dbReference>
<dbReference type="EMBL" id="CAJVPZ010022628">
    <property type="protein sequence ID" value="CAG8712437.1"/>
    <property type="molecule type" value="Genomic_DNA"/>
</dbReference>
<dbReference type="Proteomes" id="UP000789396">
    <property type="component" value="Unassembled WGS sequence"/>
</dbReference>
<organism evidence="11 12">
    <name type="scientific">Racocetra fulgida</name>
    <dbReference type="NCBI Taxonomy" id="60492"/>
    <lineage>
        <taxon>Eukaryota</taxon>
        <taxon>Fungi</taxon>
        <taxon>Fungi incertae sedis</taxon>
        <taxon>Mucoromycota</taxon>
        <taxon>Glomeromycotina</taxon>
        <taxon>Glomeromycetes</taxon>
        <taxon>Diversisporales</taxon>
        <taxon>Gigasporaceae</taxon>
        <taxon>Racocetra</taxon>
    </lineage>
</organism>
<evidence type="ECO:0000256" key="10">
    <source>
        <dbReference type="RuleBase" id="RU000488"/>
    </source>
</evidence>
<protein>
    <submittedName>
        <fullName evidence="11">8428_t:CDS:1</fullName>
    </submittedName>
</protein>
<dbReference type="AlphaFoldDB" id="A0A9N9HYR6"/>
<name>A0A9N9HYR6_9GLOM</name>
<evidence type="ECO:0000256" key="7">
    <source>
        <dbReference type="ARBA" id="ARBA00023128"/>
    </source>
</evidence>
<comment type="caution">
    <text evidence="11">The sequence shown here is derived from an EMBL/GenBank/DDBJ whole genome shotgun (WGS) entry which is preliminary data.</text>
</comment>
<evidence type="ECO:0000313" key="12">
    <source>
        <dbReference type="Proteomes" id="UP000789396"/>
    </source>
</evidence>
<gene>
    <name evidence="11" type="ORF">RFULGI_LOCUS10930</name>
</gene>
<keyword evidence="12" id="KW-1185">Reference proteome</keyword>
<reference evidence="11" key="1">
    <citation type="submission" date="2021-06" db="EMBL/GenBank/DDBJ databases">
        <authorList>
            <person name="Kallberg Y."/>
            <person name="Tangrot J."/>
            <person name="Rosling A."/>
        </authorList>
    </citation>
    <scope>NUCLEOTIDE SEQUENCE</scope>
    <source>
        <strain evidence="11">IN212</strain>
    </source>
</reference>
<dbReference type="InterPro" id="IPR023395">
    <property type="entry name" value="MCP_dom_sf"/>
</dbReference>
<evidence type="ECO:0000256" key="4">
    <source>
        <dbReference type="ARBA" id="ARBA00022692"/>
    </source>
</evidence>
<dbReference type="GO" id="GO:1990575">
    <property type="term" value="P:mitochondrial L-ornithine transmembrane transport"/>
    <property type="evidence" value="ECO:0007669"/>
    <property type="project" value="TreeGrafter"/>
</dbReference>
<dbReference type="GO" id="GO:0000064">
    <property type="term" value="F:L-ornithine transmembrane transporter activity"/>
    <property type="evidence" value="ECO:0007669"/>
    <property type="project" value="TreeGrafter"/>
</dbReference>
<evidence type="ECO:0000256" key="5">
    <source>
        <dbReference type="ARBA" id="ARBA00022737"/>
    </source>
</evidence>
<keyword evidence="4 9" id="KW-0812">Transmembrane</keyword>
<dbReference type="PROSITE" id="PS50920">
    <property type="entry name" value="SOLCAR"/>
    <property type="match status" value="1"/>
</dbReference>
<evidence type="ECO:0000256" key="2">
    <source>
        <dbReference type="ARBA" id="ARBA00006375"/>
    </source>
</evidence>
<feature type="non-terminal residue" evidence="11">
    <location>
        <position position="174"/>
    </location>
</feature>
<comment type="subcellular location">
    <subcellularLocation>
        <location evidence="1">Mitochondrion membrane</location>
        <topology evidence="1">Multi-pass membrane protein</topology>
    </subcellularLocation>
</comment>
<keyword evidence="8 9" id="KW-0472">Membrane</keyword>
<dbReference type="Pfam" id="PF00153">
    <property type="entry name" value="Mito_carr"/>
    <property type="match status" value="2"/>
</dbReference>
<dbReference type="PANTHER" id="PTHR45624">
    <property type="entry name" value="MITOCHONDRIAL BASIC AMINO ACIDS TRANSPORTER-RELATED"/>
    <property type="match status" value="1"/>
</dbReference>
<evidence type="ECO:0000256" key="6">
    <source>
        <dbReference type="ARBA" id="ARBA00022989"/>
    </source>
</evidence>
<dbReference type="PANTHER" id="PTHR45624:SF31">
    <property type="entry name" value="MITOCHONDRIAL ORNITHINE TRANSPORTER 1"/>
    <property type="match status" value="1"/>
</dbReference>
<evidence type="ECO:0000256" key="3">
    <source>
        <dbReference type="ARBA" id="ARBA00022448"/>
    </source>
</evidence>
<dbReference type="OrthoDB" id="2139348at2759"/>
<feature type="repeat" description="Solcar" evidence="9">
    <location>
        <begin position="86"/>
        <end position="174"/>
    </location>
</feature>
<keyword evidence="6" id="KW-1133">Transmembrane helix</keyword>
<sequence length="174" mass="19420">DEISLDMGQLCFAGALSGALASLVLTSVELIKCKLQVQETFIYNKSSALNHYQLLNIHLNNMVYVDFTVDIQEHLFEKPMMKLYDINPIQLMIAGAYAGMAYNLFVFPADSIKSQMQTKEKMMQATGKTVTKCEFIRVARDLYKADGIPGFYRGCGIMVARAALSSAIIFMTYA</sequence>
<evidence type="ECO:0000313" key="11">
    <source>
        <dbReference type="EMBL" id="CAG8712437.1"/>
    </source>
</evidence>
<evidence type="ECO:0000256" key="8">
    <source>
        <dbReference type="ARBA" id="ARBA00023136"/>
    </source>
</evidence>
<comment type="similarity">
    <text evidence="2 10">Belongs to the mitochondrial carrier (TC 2.A.29) family.</text>
</comment>
<keyword evidence="5" id="KW-0677">Repeat</keyword>
<proteinExistence type="inferred from homology"/>
<dbReference type="GO" id="GO:0031966">
    <property type="term" value="C:mitochondrial membrane"/>
    <property type="evidence" value="ECO:0007669"/>
    <property type="project" value="UniProtKB-SubCell"/>
</dbReference>
<keyword evidence="7" id="KW-0496">Mitochondrion</keyword>
<dbReference type="InterPro" id="IPR018108">
    <property type="entry name" value="MCP_transmembrane"/>
</dbReference>
<dbReference type="Gene3D" id="1.50.40.10">
    <property type="entry name" value="Mitochondrial carrier domain"/>
    <property type="match status" value="1"/>
</dbReference>